<dbReference type="PANTHER" id="PTHR11439:SF496">
    <property type="entry name" value="RNA-DIRECTED DNA POLYMERASE"/>
    <property type="match status" value="1"/>
</dbReference>
<dbReference type="Proteomes" id="UP000233551">
    <property type="component" value="Unassembled WGS sequence"/>
</dbReference>
<organism evidence="2 3">
    <name type="scientific">Punica granatum</name>
    <name type="common">Pomegranate</name>
    <dbReference type="NCBI Taxonomy" id="22663"/>
    <lineage>
        <taxon>Eukaryota</taxon>
        <taxon>Viridiplantae</taxon>
        <taxon>Streptophyta</taxon>
        <taxon>Embryophyta</taxon>
        <taxon>Tracheophyta</taxon>
        <taxon>Spermatophyta</taxon>
        <taxon>Magnoliopsida</taxon>
        <taxon>eudicotyledons</taxon>
        <taxon>Gunneridae</taxon>
        <taxon>Pentapetalae</taxon>
        <taxon>rosids</taxon>
        <taxon>malvids</taxon>
        <taxon>Myrtales</taxon>
        <taxon>Lythraceae</taxon>
        <taxon>Punica</taxon>
    </lineage>
</organism>
<evidence type="ECO:0000259" key="1">
    <source>
        <dbReference type="Pfam" id="PF07727"/>
    </source>
</evidence>
<dbReference type="PANTHER" id="PTHR11439">
    <property type="entry name" value="GAG-POL-RELATED RETROTRANSPOSON"/>
    <property type="match status" value="1"/>
</dbReference>
<dbReference type="SUPFAM" id="SSF56672">
    <property type="entry name" value="DNA/RNA polymerases"/>
    <property type="match status" value="1"/>
</dbReference>
<dbReference type="STRING" id="22663.A0A2I0I7D4"/>
<feature type="domain" description="Reverse transcriptase Ty1/copia-type" evidence="1">
    <location>
        <begin position="11"/>
        <end position="187"/>
    </location>
</feature>
<proteinExistence type="predicted"/>
<evidence type="ECO:0000313" key="2">
    <source>
        <dbReference type="EMBL" id="PKI39326.1"/>
    </source>
</evidence>
<dbReference type="AlphaFoldDB" id="A0A2I0I7D4"/>
<gene>
    <name evidence="2" type="ORF">CRG98_040283</name>
</gene>
<comment type="caution">
    <text evidence="2">The sequence shown here is derived from an EMBL/GenBank/DDBJ whole genome shotgun (WGS) entry which is preliminary data.</text>
</comment>
<keyword evidence="3" id="KW-1185">Reference proteome</keyword>
<sequence length="331" mass="37939">MKSEIDSMSENQVWDLVDPPESIVPIGNKWVFKRKIGADGKVEIYKVRLVAKGYRQRQGVNYEETFSPVAMLKSIRIMLVIAAHYDYEVWQMDVKTTFLNGYIEEDIFMDQPRDFESKDKSKVCKLKRSIYGLRQASRSWNRRFDEAIKSFGFIKNEDEPCVYKKASGSMNAFLVLYMDDILLIDVDDRNSIFGYIFTCNGGAVSWKSSKQEATVDSTTEVEYIVASDATKEAIWIRKFVTELGVIPSISSPIELYCDNTGAIAQAKEPRSHKKTKHIKRRYHIIMEIIGRCDVSGQKVASADNVADPLTKVMTQQQIDKHLEKMGLRYCT</sequence>
<evidence type="ECO:0000313" key="3">
    <source>
        <dbReference type="Proteomes" id="UP000233551"/>
    </source>
</evidence>
<dbReference type="CDD" id="cd09272">
    <property type="entry name" value="RNase_HI_RT_Ty1"/>
    <property type="match status" value="1"/>
</dbReference>
<dbReference type="InterPro" id="IPR013103">
    <property type="entry name" value="RVT_2"/>
</dbReference>
<reference evidence="2 3" key="1">
    <citation type="submission" date="2017-11" db="EMBL/GenBank/DDBJ databases">
        <title>De-novo sequencing of pomegranate (Punica granatum L.) genome.</title>
        <authorList>
            <person name="Akparov Z."/>
            <person name="Amiraslanov A."/>
            <person name="Hajiyeva S."/>
            <person name="Abbasov M."/>
            <person name="Kaur K."/>
            <person name="Hamwieh A."/>
            <person name="Solovyev V."/>
            <person name="Salamov A."/>
            <person name="Braich B."/>
            <person name="Kosarev P."/>
            <person name="Mahmoud A."/>
            <person name="Hajiyev E."/>
            <person name="Babayeva S."/>
            <person name="Izzatullayeva V."/>
            <person name="Mammadov A."/>
            <person name="Mammadov A."/>
            <person name="Sharifova S."/>
            <person name="Ojaghi J."/>
            <person name="Eynullazada K."/>
            <person name="Bayramov B."/>
            <person name="Abdulazimova A."/>
            <person name="Shahmuradov I."/>
        </authorList>
    </citation>
    <scope>NUCLEOTIDE SEQUENCE [LARGE SCALE GENOMIC DNA]</scope>
    <source>
        <strain evidence="3">cv. AG2017</strain>
        <tissue evidence="2">Leaf</tissue>
    </source>
</reference>
<protein>
    <recommendedName>
        <fullName evidence="1">Reverse transcriptase Ty1/copia-type domain-containing protein</fullName>
    </recommendedName>
</protein>
<dbReference type="InterPro" id="IPR043502">
    <property type="entry name" value="DNA/RNA_pol_sf"/>
</dbReference>
<dbReference type="Pfam" id="PF07727">
    <property type="entry name" value="RVT_2"/>
    <property type="match status" value="1"/>
</dbReference>
<accession>A0A2I0I7D4</accession>
<name>A0A2I0I7D4_PUNGR</name>
<dbReference type="EMBL" id="PGOL01003826">
    <property type="protein sequence ID" value="PKI39326.1"/>
    <property type="molecule type" value="Genomic_DNA"/>
</dbReference>